<name>A0ABS5ATT0_9PSEU</name>
<protein>
    <submittedName>
        <fullName evidence="2">Uncharacterized protein</fullName>
    </submittedName>
</protein>
<accession>A0ABS5ATT0</accession>
<sequence>MPAHEDTYYDDEHPPETEVSPHAAHEDEDPGALMGQEVHA</sequence>
<feature type="compositionally biased region" description="Basic and acidic residues" evidence="1">
    <location>
        <begin position="1"/>
        <end position="16"/>
    </location>
</feature>
<comment type="caution">
    <text evidence="2">The sequence shown here is derived from an EMBL/GenBank/DDBJ whole genome shotgun (WGS) entry which is preliminary data.</text>
</comment>
<feature type="region of interest" description="Disordered" evidence="1">
    <location>
        <begin position="1"/>
        <end position="40"/>
    </location>
</feature>
<keyword evidence="3" id="KW-1185">Reference proteome</keyword>
<proteinExistence type="predicted"/>
<dbReference type="Proteomes" id="UP001519363">
    <property type="component" value="Unassembled WGS sequence"/>
</dbReference>
<evidence type="ECO:0000313" key="3">
    <source>
        <dbReference type="Proteomes" id="UP001519363"/>
    </source>
</evidence>
<organism evidence="2 3">
    <name type="scientific">Crossiella equi</name>
    <dbReference type="NCBI Taxonomy" id="130796"/>
    <lineage>
        <taxon>Bacteria</taxon>
        <taxon>Bacillati</taxon>
        <taxon>Actinomycetota</taxon>
        <taxon>Actinomycetes</taxon>
        <taxon>Pseudonocardiales</taxon>
        <taxon>Pseudonocardiaceae</taxon>
        <taxon>Crossiella</taxon>
    </lineage>
</organism>
<gene>
    <name evidence="2" type="ORF">JOF53_007967</name>
</gene>
<evidence type="ECO:0000256" key="1">
    <source>
        <dbReference type="SAM" id="MobiDB-lite"/>
    </source>
</evidence>
<dbReference type="EMBL" id="JAGIOO010000001">
    <property type="protein sequence ID" value="MBP2479095.1"/>
    <property type="molecule type" value="Genomic_DNA"/>
</dbReference>
<dbReference type="RefSeq" id="WP_276329066.1">
    <property type="nucleotide sequence ID" value="NZ_JAGIOO010000001.1"/>
</dbReference>
<evidence type="ECO:0000313" key="2">
    <source>
        <dbReference type="EMBL" id="MBP2479095.1"/>
    </source>
</evidence>
<reference evidence="2 3" key="1">
    <citation type="submission" date="2021-03" db="EMBL/GenBank/DDBJ databases">
        <title>Sequencing the genomes of 1000 actinobacteria strains.</title>
        <authorList>
            <person name="Klenk H.-P."/>
        </authorList>
    </citation>
    <scope>NUCLEOTIDE SEQUENCE [LARGE SCALE GENOMIC DNA]</scope>
    <source>
        <strain evidence="2 3">DSM 44580</strain>
    </source>
</reference>